<dbReference type="Pfam" id="PF13567">
    <property type="entry name" value="DUF4131"/>
    <property type="match status" value="1"/>
</dbReference>
<keyword evidence="3 7" id="KW-0812">Transmembrane</keyword>
<gene>
    <name evidence="9" type="ORF">HNQ81_003137</name>
</gene>
<evidence type="ECO:0000259" key="8">
    <source>
        <dbReference type="SMART" id="SM00849"/>
    </source>
</evidence>
<comment type="caution">
    <text evidence="9">The sequence shown here is derived from an EMBL/GenBank/DDBJ whole genome shotgun (WGS) entry which is preliminary data.</text>
</comment>
<evidence type="ECO:0000256" key="5">
    <source>
        <dbReference type="ARBA" id="ARBA00023136"/>
    </source>
</evidence>
<sequence>MTFIVRLLSANLLTAVILGFIGGIGLSPLLPIPPSPLAVLTGATMVVTLTFYLRRRTFAAHLSLLNLFLLLGVLHGIIANRSPSSPDHIFNLIEERREAVVIATLVSMPTYTDGTGRATVELESIRFADRPDFQRAEGKVLVRIMEPWPDFTVPGTMLALRLNLQRPSRFNTPGTFNYPAHLARQGIRVTGHLSSSAYITRIPASTKLLHQLRFFPERLRHTIGAAFDDFVPAPLNGIYRALVIGDQTQVDDATRNLFRDSGVMHILSISGLHFAIIATILYMLIFWLLRRSTWLILRANVRKTAMLACLPILLFYAFLAGMNIPVLRSLVMSCIAIVALCTDRRKSISTLLAVAALLILLVRPQALFTASFQLSFAAVAFIALTAPALRRLTGGKQDQESASSLYFQRFLHWVAAALLVSVAATLGTAPLLLYHFNHLSLIAPLTNLLVEPLICLWSLPCALLACLALPVSPDLASTLLHLGAPGLTISLKSMELFTQLPHSSAWLPTPRIWLIFVYYTAFLLLICHWRKNRTLFIAAVAFFTSISFLFIFPPYELTKRFKKDLTVSFLDVGQGSATLLEFPGGYRVLIDGGGSSASSRTVGETVIAPFLWHKGIARLDHIVVTHPDSDHYNGLPFVLERFSPAVLWTNSLAANDRPYAQLLEQARRQRMQVSMPTRGERLEIGRGRLKCIRNLSAGSGARPHTGVNRNDSGLVIQARLGRIALLFPGDISQSIERRLTDTDEDLAATILLSPHHGSKTSNSQTFLAAVAPEYLIVSASSRRSAHFPHPRLERQCEDLGITMMTTGRDGTIITVTDGNRFTIATSREPGSDRRVVLGGAGGDEQGGRVATPTHPFEEIRPR</sequence>
<keyword evidence="2" id="KW-1003">Cell membrane</keyword>
<dbReference type="InterPro" id="IPR004477">
    <property type="entry name" value="ComEC_N"/>
</dbReference>
<feature type="transmembrane region" description="Helical" evidence="7">
    <location>
        <begin position="511"/>
        <end position="529"/>
    </location>
</feature>
<dbReference type="InterPro" id="IPR035681">
    <property type="entry name" value="ComA-like_MBL"/>
</dbReference>
<feature type="transmembrane region" description="Helical" evidence="7">
    <location>
        <begin position="263"/>
        <end position="289"/>
    </location>
</feature>
<feature type="transmembrane region" description="Helical" evidence="7">
    <location>
        <begin position="448"/>
        <end position="468"/>
    </location>
</feature>
<reference evidence="9 10" key="1">
    <citation type="submission" date="2020-08" db="EMBL/GenBank/DDBJ databases">
        <title>Genomic Encyclopedia of Type Strains, Phase IV (KMG-IV): sequencing the most valuable type-strain genomes for metagenomic binning, comparative biology and taxonomic classification.</title>
        <authorList>
            <person name="Goeker M."/>
        </authorList>
    </citation>
    <scope>NUCLEOTIDE SEQUENCE [LARGE SCALE GENOMIC DNA]</scope>
    <source>
        <strain evidence="9 10">DSM 28570</strain>
    </source>
</reference>
<keyword evidence="10" id="KW-1185">Reference proteome</keyword>
<dbReference type="InterPro" id="IPR052159">
    <property type="entry name" value="Competence_DNA_uptake"/>
</dbReference>
<dbReference type="Gene3D" id="3.60.15.10">
    <property type="entry name" value="Ribonuclease Z/Hydroxyacylglutathione hydrolase-like"/>
    <property type="match status" value="1"/>
</dbReference>
<feature type="transmembrane region" description="Helical" evidence="7">
    <location>
        <begin position="60"/>
        <end position="78"/>
    </location>
</feature>
<feature type="transmembrane region" description="Helical" evidence="7">
    <location>
        <begin position="12"/>
        <end position="30"/>
    </location>
</feature>
<evidence type="ECO:0000256" key="4">
    <source>
        <dbReference type="ARBA" id="ARBA00022989"/>
    </source>
</evidence>
<dbReference type="NCBIfam" id="TIGR00360">
    <property type="entry name" value="ComEC_N-term"/>
    <property type="match status" value="1"/>
</dbReference>
<dbReference type="Pfam" id="PF00753">
    <property type="entry name" value="Lactamase_B"/>
    <property type="match status" value="1"/>
</dbReference>
<feature type="transmembrane region" description="Helical" evidence="7">
    <location>
        <begin position="536"/>
        <end position="555"/>
    </location>
</feature>
<dbReference type="EMBL" id="JACHEO010000024">
    <property type="protein sequence ID" value="MBB5349384.1"/>
    <property type="molecule type" value="Genomic_DNA"/>
</dbReference>
<dbReference type="CDD" id="cd07731">
    <property type="entry name" value="ComA-like_MBL-fold"/>
    <property type="match status" value="1"/>
</dbReference>
<name>A0A840V133_9BACT</name>
<evidence type="ECO:0000256" key="6">
    <source>
        <dbReference type="SAM" id="MobiDB-lite"/>
    </source>
</evidence>
<keyword evidence="5 7" id="KW-0472">Membrane</keyword>
<dbReference type="PANTHER" id="PTHR30619:SF1">
    <property type="entry name" value="RECOMBINATION PROTEIN 2"/>
    <property type="match status" value="1"/>
</dbReference>
<evidence type="ECO:0000313" key="10">
    <source>
        <dbReference type="Proteomes" id="UP000539642"/>
    </source>
</evidence>
<feature type="transmembrane region" description="Helical" evidence="7">
    <location>
        <begin position="348"/>
        <end position="366"/>
    </location>
</feature>
<feature type="transmembrane region" description="Helical" evidence="7">
    <location>
        <begin position="372"/>
        <end position="389"/>
    </location>
</feature>
<dbReference type="PANTHER" id="PTHR30619">
    <property type="entry name" value="DNA INTERNALIZATION/COMPETENCE PROTEIN COMEC/REC2"/>
    <property type="match status" value="1"/>
</dbReference>
<dbReference type="AlphaFoldDB" id="A0A840V133"/>
<accession>A0A840V133</accession>
<dbReference type="GO" id="GO:0030420">
    <property type="term" value="P:establishment of competence for transformation"/>
    <property type="evidence" value="ECO:0007669"/>
    <property type="project" value="InterPro"/>
</dbReference>
<feature type="region of interest" description="Disordered" evidence="6">
    <location>
        <begin position="830"/>
        <end position="862"/>
    </location>
</feature>
<proteinExistence type="predicted"/>
<protein>
    <submittedName>
        <fullName evidence="9">Competence protein ComEC</fullName>
    </submittedName>
</protein>
<feature type="transmembrane region" description="Helical" evidence="7">
    <location>
        <begin position="410"/>
        <end position="436"/>
    </location>
</feature>
<dbReference type="RefSeq" id="WP_183352186.1">
    <property type="nucleotide sequence ID" value="NZ_JACHEO010000024.1"/>
</dbReference>
<dbReference type="InterPro" id="IPR036866">
    <property type="entry name" value="RibonucZ/Hydroxyglut_hydro"/>
</dbReference>
<organism evidence="9 10">
    <name type="scientific">Desulfoprunum benzoelyticum</name>
    <dbReference type="NCBI Taxonomy" id="1506996"/>
    <lineage>
        <taxon>Bacteria</taxon>
        <taxon>Pseudomonadati</taxon>
        <taxon>Thermodesulfobacteriota</taxon>
        <taxon>Desulfobulbia</taxon>
        <taxon>Desulfobulbales</taxon>
        <taxon>Desulfobulbaceae</taxon>
        <taxon>Desulfoprunum</taxon>
    </lineage>
</organism>
<dbReference type="Proteomes" id="UP000539642">
    <property type="component" value="Unassembled WGS sequence"/>
</dbReference>
<dbReference type="NCBIfam" id="TIGR00361">
    <property type="entry name" value="ComEC_Rec2"/>
    <property type="match status" value="1"/>
</dbReference>
<feature type="transmembrane region" description="Helical" evidence="7">
    <location>
        <begin position="36"/>
        <end position="53"/>
    </location>
</feature>
<dbReference type="SUPFAM" id="SSF56281">
    <property type="entry name" value="Metallo-hydrolase/oxidoreductase"/>
    <property type="match status" value="1"/>
</dbReference>
<dbReference type="InterPro" id="IPR001279">
    <property type="entry name" value="Metallo-B-lactamas"/>
</dbReference>
<dbReference type="SMART" id="SM00849">
    <property type="entry name" value="Lactamase_B"/>
    <property type="match status" value="1"/>
</dbReference>
<dbReference type="GO" id="GO:0005886">
    <property type="term" value="C:plasma membrane"/>
    <property type="evidence" value="ECO:0007669"/>
    <property type="project" value="UniProtKB-SubCell"/>
</dbReference>
<evidence type="ECO:0000256" key="2">
    <source>
        <dbReference type="ARBA" id="ARBA00022475"/>
    </source>
</evidence>
<feature type="domain" description="Metallo-beta-lactamase" evidence="8">
    <location>
        <begin position="574"/>
        <end position="781"/>
    </location>
</feature>
<evidence type="ECO:0000256" key="3">
    <source>
        <dbReference type="ARBA" id="ARBA00022692"/>
    </source>
</evidence>
<dbReference type="Pfam" id="PF03772">
    <property type="entry name" value="Competence"/>
    <property type="match status" value="1"/>
</dbReference>
<dbReference type="InterPro" id="IPR025405">
    <property type="entry name" value="DUF4131"/>
</dbReference>
<comment type="subcellular location">
    <subcellularLocation>
        <location evidence="1">Cell membrane</location>
        <topology evidence="1">Multi-pass membrane protein</topology>
    </subcellularLocation>
</comment>
<keyword evidence="4 7" id="KW-1133">Transmembrane helix</keyword>
<evidence type="ECO:0000256" key="1">
    <source>
        <dbReference type="ARBA" id="ARBA00004651"/>
    </source>
</evidence>
<evidence type="ECO:0000256" key="7">
    <source>
        <dbReference type="SAM" id="Phobius"/>
    </source>
</evidence>
<evidence type="ECO:0000313" key="9">
    <source>
        <dbReference type="EMBL" id="MBB5349384.1"/>
    </source>
</evidence>
<dbReference type="InterPro" id="IPR004797">
    <property type="entry name" value="Competence_ComEC/Rec2"/>
</dbReference>